<accession>A0ABV8IGM8</accession>
<keyword evidence="2" id="KW-0378">Hydrolase</keyword>
<evidence type="ECO:0000313" key="2">
    <source>
        <dbReference type="EMBL" id="MFC4063292.1"/>
    </source>
</evidence>
<keyword evidence="2" id="KW-0540">Nuclease</keyword>
<gene>
    <name evidence="2" type="ORF">ACFOWE_33845</name>
</gene>
<evidence type="ECO:0000259" key="1">
    <source>
        <dbReference type="PROSITE" id="PS00028"/>
    </source>
</evidence>
<dbReference type="SUPFAM" id="SSF54060">
    <property type="entry name" value="His-Me finger endonucleases"/>
    <property type="match status" value="1"/>
</dbReference>
<dbReference type="InterPro" id="IPR004211">
    <property type="entry name" value="Endonuclease_7"/>
</dbReference>
<dbReference type="Pfam" id="PF02945">
    <property type="entry name" value="Endonuclease_7"/>
    <property type="match status" value="1"/>
</dbReference>
<organism evidence="2 3">
    <name type="scientific">Planomonospora corallina</name>
    <dbReference type="NCBI Taxonomy" id="1806052"/>
    <lineage>
        <taxon>Bacteria</taxon>
        <taxon>Bacillati</taxon>
        <taxon>Actinomycetota</taxon>
        <taxon>Actinomycetes</taxon>
        <taxon>Streptosporangiales</taxon>
        <taxon>Streptosporangiaceae</taxon>
        <taxon>Planomonospora</taxon>
    </lineage>
</organism>
<comment type="caution">
    <text evidence="2">The sequence shown here is derived from an EMBL/GenBank/DDBJ whole genome shotgun (WGS) entry which is preliminary data.</text>
</comment>
<dbReference type="GO" id="GO:0004519">
    <property type="term" value="F:endonuclease activity"/>
    <property type="evidence" value="ECO:0007669"/>
    <property type="project" value="UniProtKB-KW"/>
</dbReference>
<dbReference type="InterPro" id="IPR044925">
    <property type="entry name" value="His-Me_finger_sf"/>
</dbReference>
<keyword evidence="2" id="KW-0255">Endonuclease</keyword>
<name>A0ABV8IGM8_9ACTN</name>
<proteinExistence type="predicted"/>
<dbReference type="Gene3D" id="3.40.1800.10">
    <property type="entry name" value="His-Me finger endonucleases"/>
    <property type="match status" value="1"/>
</dbReference>
<dbReference type="Proteomes" id="UP001595850">
    <property type="component" value="Unassembled WGS sequence"/>
</dbReference>
<dbReference type="InterPro" id="IPR013087">
    <property type="entry name" value="Znf_C2H2_type"/>
</dbReference>
<dbReference type="RefSeq" id="WP_377295177.1">
    <property type="nucleotide sequence ID" value="NZ_JBHSBM010000086.1"/>
</dbReference>
<feature type="domain" description="C2H2-type" evidence="1">
    <location>
        <begin position="21"/>
        <end position="43"/>
    </location>
</feature>
<dbReference type="InterPro" id="IPR038563">
    <property type="entry name" value="Endonuclease_7_sf"/>
</dbReference>
<reference evidence="3" key="1">
    <citation type="journal article" date="2019" name="Int. J. Syst. Evol. Microbiol.">
        <title>The Global Catalogue of Microorganisms (GCM) 10K type strain sequencing project: providing services to taxonomists for standard genome sequencing and annotation.</title>
        <authorList>
            <consortium name="The Broad Institute Genomics Platform"/>
            <consortium name="The Broad Institute Genome Sequencing Center for Infectious Disease"/>
            <person name="Wu L."/>
            <person name="Ma J."/>
        </authorList>
    </citation>
    <scope>NUCLEOTIDE SEQUENCE [LARGE SCALE GENOMIC DNA]</scope>
    <source>
        <strain evidence="3">TBRC 4489</strain>
    </source>
</reference>
<keyword evidence="3" id="KW-1185">Reference proteome</keyword>
<evidence type="ECO:0000313" key="3">
    <source>
        <dbReference type="Proteomes" id="UP001595850"/>
    </source>
</evidence>
<sequence length="239" mass="27136">MAEEPDHRDKIIQDGVNTDSCSFQDCGRPVRTLTFCKTHYDQHRIGQPLKPIRSMIPRGTYTECSFPGCGRPHSSQGYCDGHYQQKKKGFTLTPLRGWISQAEWGSLCRYGTCQEKPHSRGLCIVHYGRGISQYARDAVLALQGGRCLCGTNDPGATGWQLDHAHECDQKHKPTNYCAKCVRGMLCLACNRHGIAWYENTYKPQHDNQPIVLFEQWINRRVIFHGAIDSPDVTVSYVYI</sequence>
<protein>
    <submittedName>
        <fullName evidence="2">Endonuclease domain-containing protein</fullName>
    </submittedName>
</protein>
<dbReference type="EMBL" id="JBHSBM010000086">
    <property type="protein sequence ID" value="MFC4063292.1"/>
    <property type="molecule type" value="Genomic_DNA"/>
</dbReference>
<dbReference type="PROSITE" id="PS00028">
    <property type="entry name" value="ZINC_FINGER_C2H2_1"/>
    <property type="match status" value="1"/>
</dbReference>